<dbReference type="EMBL" id="MKZY01000023">
    <property type="protein sequence ID" value="OOO03854.1"/>
    <property type="molecule type" value="Genomic_DNA"/>
</dbReference>
<evidence type="ECO:0000256" key="2">
    <source>
        <dbReference type="ARBA" id="ARBA00010322"/>
    </source>
</evidence>
<dbReference type="VEuPathDB" id="FungiDB:AO090005000072"/>
<dbReference type="InterPro" id="IPR058533">
    <property type="entry name" value="Cation_efflux_TM"/>
</dbReference>
<dbReference type="NCBIfam" id="TIGR01297">
    <property type="entry name" value="CDF"/>
    <property type="match status" value="1"/>
</dbReference>
<feature type="region of interest" description="Disordered" evidence="8">
    <location>
        <begin position="1466"/>
        <end position="1499"/>
    </location>
</feature>
<keyword evidence="5" id="KW-0067">ATP-binding</keyword>
<feature type="transmembrane region" description="Helical" evidence="9">
    <location>
        <begin position="712"/>
        <end position="733"/>
    </location>
</feature>
<proteinExistence type="inferred from homology"/>
<dbReference type="InterPro" id="IPR005654">
    <property type="entry name" value="ATPase_AFG1-like"/>
</dbReference>
<dbReference type="InterPro" id="IPR002524">
    <property type="entry name" value="Cation_efflux"/>
</dbReference>
<gene>
    <name evidence="11" type="ORF">OAory_01022650</name>
</gene>
<evidence type="ECO:0000256" key="3">
    <source>
        <dbReference type="ARBA" id="ARBA00022692"/>
    </source>
</evidence>
<dbReference type="GO" id="GO:0030003">
    <property type="term" value="P:intracellular monoatomic cation homeostasis"/>
    <property type="evidence" value="ECO:0007669"/>
    <property type="project" value="UniProtKB-ARBA"/>
</dbReference>
<dbReference type="Pfam" id="PF01545">
    <property type="entry name" value="Cation_efflux"/>
    <property type="match status" value="1"/>
</dbReference>
<evidence type="ECO:0000256" key="1">
    <source>
        <dbReference type="ARBA" id="ARBA00004141"/>
    </source>
</evidence>
<feature type="compositionally biased region" description="Polar residues" evidence="8">
    <location>
        <begin position="1095"/>
        <end position="1111"/>
    </location>
</feature>
<sequence>MLAKAATCCEAVQVLWLTLPYLEIMKPWARFSVPFTVGKLTTLTLSGLFMWKCNGVERLTTFCQTFPTLHPQPNSDFPPSFRFAINNLGFKTIPVARRTIHTVHARIRVRKNTRERVVGETLRGLHSSHAGVSKGVNTASRHEAGLCQTMQKKCTTVICQCLNTRGPRLGHEYMRQYATAAANEARSDVAAELQGGPLKEYDARVQQGRLRDDPYQRQIIGRLQDLHERLRGYHPPAVIHPNPESLDLQPKTSFLGSLFGRGKAKEELTIPENLPKGLYMYGDVGCGKTMLMDLFYETLPSNIVSKSRIHFHNFMQDVHKRMHVVKMQYGNDFDALPLVAAAIAKKSSVLCFDEFQCTDVADAMILRRLLESLMSHGVVLITTSNRHPDDLYKNGIQRESFIPCINLLKTALDVINLNSPTDYRKIPRPPSGVYHHPLGQDADQHAQKWFEFLGDPKDPPHPETQEVWGRKIEVPLASGRAAQFSFQQLIGRATGAADYLELVRNYDAFIITDVPGMTLNQRDLARRFITFIDAVYESRAKLVLTTEVPLTNLFLSEAEMKSSLGEGEGSDLSDAMRMMMDDLGLSMQALKSTSIFSGDEERFAFARALSRLSEMGSKQWVERGLGVGLNAEQGKSEHDAWKKLNDLIGFIVALVALRVSETDDAPKSLSFGWQRAQLLGAFFNGALLFALGISVFLQSIERFISMQYVENPKLMFIMGAVGLGLNLISAIFLHEHDHGHGHHEHSAGPLSPIPHSSYESDISEHHNHKHQMHGTQPTSLGHDLGMLGVLLHVVSDAANNLGVMAAALVIWLAHYEGRYYADPGTMRRSGLILLESAPNGLDPADVKHDLEKARTNASGATSREAILVTRLPIHELHIWRLNQNKTLASVHVVVSDPSVTNFAKTTKTINECFHAYGIHSATLQPETCSMAEVICTEHESVETVQELRKRSLEKCQMMCGTLWEHCTLMSSFKREYLMAVILKTSKPHAPGSTQHATRPQKSFWEAESARMQQRMEQIQKEIAADPYTALFGRRFQVLDFPSNIENRIMSACRSVFGVGKADEIDRTTPVAQAKGVQDLEYDPIRNRMVPRKSSEQTTVTGGRESPNTLVRNPTRYENKSGYLSVVDRSKEHSNEGASARQDSEPVKENQTDPSNIRGQADTESGGATLNEPHQRQNSVERPVSEVESHENDMKKQLDSERGTQADVPDNQNCSKSPGFNPDHNKSTGAAVLEPAQQQELRMREERAEDLDLLRASDIRSLYNAKSLNGESEVRRKTRKDLDNAFDSYVDPVSDVRAQDVRARFQEPESASSVIGTTSGPATLESTTQFHSEDSSKSFELPVQEERTDASFPGKHAHKNTHVTAGSSLIGDTYRVLAYDPSTLQITRAETNSSFHTTHEFLHPSEILPRLNNPSKFLPYFEEMQTDGYEIVSGGGDILVFRKSLVEKAKSELGAYVRDEPLFSDEASRRSITADTASPASGPGPDCSETNVPPPKSRSRAGKILRRMLIGGFATAATCYALGVVSEYFRTGGQDGRGIDGFTEFESERRHRDRG</sequence>
<evidence type="ECO:0000256" key="7">
    <source>
        <dbReference type="ARBA" id="ARBA00023136"/>
    </source>
</evidence>
<dbReference type="InterPro" id="IPR027469">
    <property type="entry name" value="Cation_efflux_TMD_sf"/>
</dbReference>
<dbReference type="Proteomes" id="UP000190312">
    <property type="component" value="Unassembled WGS sequence"/>
</dbReference>
<dbReference type="GO" id="GO:0016887">
    <property type="term" value="F:ATP hydrolysis activity"/>
    <property type="evidence" value="ECO:0007669"/>
    <property type="project" value="InterPro"/>
</dbReference>
<protein>
    <submittedName>
        <fullName evidence="11">Cation efflux protein</fullName>
    </submittedName>
</protein>
<comment type="similarity">
    <text evidence="2">Belongs to the AFG1 ATPase family.</text>
</comment>
<dbReference type="OrthoDB" id="548867at2759"/>
<feature type="compositionally biased region" description="Polar residues" evidence="8">
    <location>
        <begin position="1469"/>
        <end position="1478"/>
    </location>
</feature>
<dbReference type="VEuPathDB" id="FungiDB:AO090206000113"/>
<feature type="transmembrane region" description="Helical" evidence="9">
    <location>
        <begin position="678"/>
        <end position="700"/>
    </location>
</feature>
<dbReference type="PANTHER" id="PTHR12169:SF6">
    <property type="entry name" value="AFG1-LIKE ATPASE"/>
    <property type="match status" value="1"/>
</dbReference>
<dbReference type="GO" id="GO:0098771">
    <property type="term" value="P:inorganic ion homeostasis"/>
    <property type="evidence" value="ECO:0007669"/>
    <property type="project" value="UniProtKB-ARBA"/>
</dbReference>
<dbReference type="GO" id="GO:0008324">
    <property type="term" value="F:monoatomic cation transmembrane transporter activity"/>
    <property type="evidence" value="ECO:0007669"/>
    <property type="project" value="InterPro"/>
</dbReference>
<feature type="region of interest" description="Disordered" evidence="8">
    <location>
        <begin position="1075"/>
        <end position="1227"/>
    </location>
</feature>
<feature type="compositionally biased region" description="Basic and acidic residues" evidence="8">
    <location>
        <begin position="1182"/>
        <end position="1203"/>
    </location>
</feature>
<dbReference type="GO" id="GO:0005524">
    <property type="term" value="F:ATP binding"/>
    <property type="evidence" value="ECO:0007669"/>
    <property type="project" value="UniProtKB-KW"/>
</dbReference>
<evidence type="ECO:0000256" key="9">
    <source>
        <dbReference type="SAM" id="Phobius"/>
    </source>
</evidence>
<dbReference type="PANTHER" id="PTHR12169">
    <property type="entry name" value="ATPASE N2B"/>
    <property type="match status" value="1"/>
</dbReference>
<evidence type="ECO:0000256" key="4">
    <source>
        <dbReference type="ARBA" id="ARBA00022741"/>
    </source>
</evidence>
<evidence type="ECO:0000256" key="6">
    <source>
        <dbReference type="ARBA" id="ARBA00022989"/>
    </source>
</evidence>
<keyword evidence="3 9" id="KW-0812">Transmembrane</keyword>
<dbReference type="Pfam" id="PF03969">
    <property type="entry name" value="AFG1_ATPase"/>
    <property type="match status" value="1"/>
</dbReference>
<comment type="subcellular location">
    <subcellularLocation>
        <location evidence="1">Membrane</location>
        <topology evidence="1">Multi-pass membrane protein</topology>
    </subcellularLocation>
</comment>
<keyword evidence="7 9" id="KW-0472">Membrane</keyword>
<accession>A0A1S9D4S7</accession>
<dbReference type="Gene3D" id="1.20.1510.10">
    <property type="entry name" value="Cation efflux protein transmembrane domain"/>
    <property type="match status" value="1"/>
</dbReference>
<dbReference type="Gene3D" id="3.40.50.300">
    <property type="entry name" value="P-loop containing nucleotide triphosphate hydrolases"/>
    <property type="match status" value="1"/>
</dbReference>
<keyword evidence="6 9" id="KW-1133">Transmembrane helix</keyword>
<dbReference type="eggNOG" id="ENOG502SRDH">
    <property type="taxonomic scope" value="Eukaryota"/>
</dbReference>
<dbReference type="NCBIfam" id="NF040713">
    <property type="entry name" value="ZapE"/>
    <property type="match status" value="1"/>
</dbReference>
<evidence type="ECO:0000313" key="12">
    <source>
        <dbReference type="Proteomes" id="UP000190312"/>
    </source>
</evidence>
<feature type="domain" description="Cation efflux protein transmembrane" evidence="10">
    <location>
        <begin position="639"/>
        <end position="824"/>
    </location>
</feature>
<feature type="compositionally biased region" description="Basic and acidic residues" evidence="8">
    <location>
        <begin position="1141"/>
        <end position="1150"/>
    </location>
</feature>
<dbReference type="FunFam" id="3.40.50.300:FF:001493">
    <property type="entry name" value="Mitochondrial ATPase (Afg1), putative"/>
    <property type="match status" value="1"/>
</dbReference>
<dbReference type="SUPFAM" id="SSF161111">
    <property type="entry name" value="Cation efflux protein transmembrane domain-like"/>
    <property type="match status" value="1"/>
</dbReference>
<evidence type="ECO:0000256" key="5">
    <source>
        <dbReference type="ARBA" id="ARBA00022840"/>
    </source>
</evidence>
<dbReference type="GO" id="GO:0016020">
    <property type="term" value="C:membrane"/>
    <property type="evidence" value="ECO:0007669"/>
    <property type="project" value="UniProtKB-SubCell"/>
</dbReference>
<feature type="compositionally biased region" description="Polar residues" evidence="8">
    <location>
        <begin position="1151"/>
        <end position="1167"/>
    </location>
</feature>
<comment type="caution">
    <text evidence="11">The sequence shown here is derived from an EMBL/GenBank/DDBJ whole genome shotgun (WGS) entry which is preliminary data.</text>
</comment>
<evidence type="ECO:0000256" key="8">
    <source>
        <dbReference type="SAM" id="MobiDB-lite"/>
    </source>
</evidence>
<dbReference type="GO" id="GO:0005739">
    <property type="term" value="C:mitochondrion"/>
    <property type="evidence" value="ECO:0007669"/>
    <property type="project" value="TreeGrafter"/>
</dbReference>
<reference evidence="11 12" key="1">
    <citation type="submission" date="2016-10" db="EMBL/GenBank/DDBJ databases">
        <title>Genome sequencing of Aspergillus oryzae BCC7051.</title>
        <authorList>
            <person name="Thammarongtham C."/>
            <person name="Vorapreeda T."/>
            <person name="Nookaew I."/>
            <person name="Srisuk T."/>
            <person name="Land M."/>
            <person name="Jeennor S."/>
            <person name="Laoteng K."/>
        </authorList>
    </citation>
    <scope>NUCLEOTIDE SEQUENCE [LARGE SCALE GENOMIC DNA]</scope>
    <source>
        <strain evidence="11 12">BCC7051</strain>
    </source>
</reference>
<dbReference type="VEuPathDB" id="FungiDB:AO090206000115"/>
<feature type="region of interest" description="Disordered" evidence="8">
    <location>
        <begin position="739"/>
        <end position="761"/>
    </location>
</feature>
<organism evidence="11 12">
    <name type="scientific">Aspergillus oryzae</name>
    <name type="common">Yellow koji mold</name>
    <dbReference type="NCBI Taxonomy" id="5062"/>
    <lineage>
        <taxon>Eukaryota</taxon>
        <taxon>Fungi</taxon>
        <taxon>Dikarya</taxon>
        <taxon>Ascomycota</taxon>
        <taxon>Pezizomycotina</taxon>
        <taxon>Eurotiomycetes</taxon>
        <taxon>Eurotiomycetidae</taxon>
        <taxon>Eurotiales</taxon>
        <taxon>Aspergillaceae</taxon>
        <taxon>Aspergillus</taxon>
        <taxon>Aspergillus subgen. Circumdati</taxon>
    </lineage>
</organism>
<dbReference type="GO" id="GO:0006515">
    <property type="term" value="P:protein quality control for misfolded or incompletely synthesized proteins"/>
    <property type="evidence" value="ECO:0007669"/>
    <property type="project" value="TreeGrafter"/>
</dbReference>
<dbReference type="InterPro" id="IPR027417">
    <property type="entry name" value="P-loop_NTPase"/>
</dbReference>
<keyword evidence="4" id="KW-0547">Nucleotide-binding</keyword>
<dbReference type="SUPFAM" id="SSF52540">
    <property type="entry name" value="P-loop containing nucleoside triphosphate hydrolases"/>
    <property type="match status" value="1"/>
</dbReference>
<name>A0A1S9D4S7_ASPOZ</name>
<evidence type="ECO:0000259" key="10">
    <source>
        <dbReference type="Pfam" id="PF01545"/>
    </source>
</evidence>
<evidence type="ECO:0000313" key="11">
    <source>
        <dbReference type="EMBL" id="OOO03854.1"/>
    </source>
</evidence>